<dbReference type="SUPFAM" id="SSF53213">
    <property type="entry name" value="LigB-like"/>
    <property type="match status" value="1"/>
</dbReference>
<dbReference type="Proteomes" id="UP000824681">
    <property type="component" value="Chromosome"/>
</dbReference>
<sequence>MLAAAAVCPQTPLIVTRMPGLRAVCDAAVEGVLAARPDVLVVVGGATATEAYAGGAAGSLRPWGLDAGAGTGEPVLPLSLTVGRCLLDGLPGGRVPDACQAVAFDAAPAECRALGEKLAARGERVGLLVLADGSACLTPKAPGKYDEAAGPFDDRVAEALGAADPAVLDALDPAEADRLWATGRAALQVLAGAAGGAALRGRLLARTAPYGVGYFTALWD</sequence>
<evidence type="ECO:0000313" key="1">
    <source>
        <dbReference type="EMBL" id="QYC39711.1"/>
    </source>
</evidence>
<organism evidence="1 2">
    <name type="scientific">Nonomuraea coxensis DSM 45129</name>
    <dbReference type="NCBI Taxonomy" id="1122611"/>
    <lineage>
        <taxon>Bacteria</taxon>
        <taxon>Bacillati</taxon>
        <taxon>Actinomycetota</taxon>
        <taxon>Actinomycetes</taxon>
        <taxon>Streptosporangiales</taxon>
        <taxon>Streptosporangiaceae</taxon>
        <taxon>Nonomuraea</taxon>
    </lineage>
</organism>
<keyword evidence="2" id="KW-1185">Reference proteome</keyword>
<reference evidence="1 2" key="1">
    <citation type="journal article" date="2021" name="ACS Chem. Biol.">
        <title>Genomic-Led Discovery of a Novel Glycopeptide Antibiotic by Nonomuraea coxensis DSM 45129.</title>
        <authorList>
            <person name="Yushchuk O."/>
            <person name="Vior N.M."/>
            <person name="Andreo-Vidal A."/>
            <person name="Berini F."/>
            <person name="Ruckert C."/>
            <person name="Busche T."/>
            <person name="Binda E."/>
            <person name="Kalinowski J."/>
            <person name="Truman A.W."/>
            <person name="Marinelli F."/>
        </authorList>
    </citation>
    <scope>NUCLEOTIDE SEQUENCE [LARGE SCALE GENOMIC DNA]</scope>
    <source>
        <strain evidence="1 2">DSM 45129</strain>
    </source>
</reference>
<gene>
    <name evidence="1" type="ORF">Nocox_10460</name>
</gene>
<evidence type="ECO:0000313" key="2">
    <source>
        <dbReference type="Proteomes" id="UP000824681"/>
    </source>
</evidence>
<dbReference type="EMBL" id="CP068985">
    <property type="protein sequence ID" value="QYC39711.1"/>
    <property type="molecule type" value="Genomic_DNA"/>
</dbReference>
<protein>
    <recommendedName>
        <fullName evidence="3">Catalytic LigB subunit of aromatic ring-opening dioxygenase</fullName>
    </recommendedName>
</protein>
<evidence type="ECO:0008006" key="3">
    <source>
        <dbReference type="Google" id="ProtNLM"/>
    </source>
</evidence>
<dbReference type="Gene3D" id="3.40.830.10">
    <property type="entry name" value="LigB-like"/>
    <property type="match status" value="1"/>
</dbReference>
<accession>A0ABX8TW50</accession>
<dbReference type="RefSeq" id="WP_026214045.1">
    <property type="nucleotide sequence ID" value="NZ_CP068985.1"/>
</dbReference>
<name>A0ABX8TW50_9ACTN</name>
<proteinExistence type="predicted"/>